<feature type="domain" description="Exoribonuclease phosphorolytic" evidence="10">
    <location>
        <begin position="41"/>
        <end position="175"/>
    </location>
</feature>
<dbReference type="InterPro" id="IPR001247">
    <property type="entry name" value="ExoRNase_PH_dom1"/>
</dbReference>
<evidence type="ECO:0000259" key="10">
    <source>
        <dbReference type="Pfam" id="PF01138"/>
    </source>
</evidence>
<dbReference type="GO" id="GO:0034476">
    <property type="term" value="P:U5 snRNA 3'-end processing"/>
    <property type="evidence" value="ECO:0007669"/>
    <property type="project" value="TreeGrafter"/>
</dbReference>
<reference evidence="12 13" key="1">
    <citation type="submission" date="2020-12" db="EMBL/GenBank/DDBJ databases">
        <title>Metabolic potential, ecology and presence of endohyphal bacteria is reflected in genomic diversity of Mucoromycotina.</title>
        <authorList>
            <person name="Muszewska A."/>
            <person name="Okrasinska A."/>
            <person name="Steczkiewicz K."/>
            <person name="Drgas O."/>
            <person name="Orlowska M."/>
            <person name="Perlinska-Lenart U."/>
            <person name="Aleksandrzak-Piekarczyk T."/>
            <person name="Szatraj K."/>
            <person name="Zielenkiewicz U."/>
            <person name="Pilsyk S."/>
            <person name="Malc E."/>
            <person name="Mieczkowski P."/>
            <person name="Kruszewska J.S."/>
            <person name="Biernat P."/>
            <person name="Pawlowska J."/>
        </authorList>
    </citation>
    <scope>NUCLEOTIDE SEQUENCE [LARGE SCALE GENOMIC DNA]</scope>
    <source>
        <strain evidence="12 13">CBS 142.35</strain>
    </source>
</reference>
<dbReference type="GO" id="GO:0000177">
    <property type="term" value="C:cytoplasmic exosome (RNase complex)"/>
    <property type="evidence" value="ECO:0007669"/>
    <property type="project" value="TreeGrafter"/>
</dbReference>
<dbReference type="GO" id="GO:0034475">
    <property type="term" value="P:U4 snRNA 3'-end processing"/>
    <property type="evidence" value="ECO:0007669"/>
    <property type="project" value="TreeGrafter"/>
</dbReference>
<keyword evidence="8" id="KW-0539">Nucleus</keyword>
<evidence type="ECO:0000313" key="13">
    <source>
        <dbReference type="Proteomes" id="UP000646827"/>
    </source>
</evidence>
<dbReference type="GO" id="GO:0005730">
    <property type="term" value="C:nucleolus"/>
    <property type="evidence" value="ECO:0007669"/>
    <property type="project" value="UniProtKB-SubCell"/>
</dbReference>
<dbReference type="Proteomes" id="UP000646827">
    <property type="component" value="Unassembled WGS sequence"/>
</dbReference>
<organism evidence="12 13">
    <name type="scientific">Circinella minor</name>
    <dbReference type="NCBI Taxonomy" id="1195481"/>
    <lineage>
        <taxon>Eukaryota</taxon>
        <taxon>Fungi</taxon>
        <taxon>Fungi incertae sedis</taxon>
        <taxon>Mucoromycota</taxon>
        <taxon>Mucoromycotina</taxon>
        <taxon>Mucoromycetes</taxon>
        <taxon>Mucorales</taxon>
        <taxon>Lichtheimiaceae</taxon>
        <taxon>Circinella</taxon>
    </lineage>
</organism>
<dbReference type="SUPFAM" id="SSF54211">
    <property type="entry name" value="Ribosomal protein S5 domain 2-like"/>
    <property type="match status" value="1"/>
</dbReference>
<dbReference type="OrthoDB" id="45882at2759"/>
<sequence length="279" mass="31008">MTTLESTSKSFEVFHRIQPHEYLRRFLEHNLRPDGRLLERFRKTLITTGSISTANTSAMVRLGGTTVVCGIKAEVCEPHVERPDQGYLVPNVELSPMCSPKFRAGPPPEKAQVTSEFIHELFTNSNIFPLESLCIEQGKAVWVLYADIVCLNYDGNILDASLLALTAALSKLSLPKAEVSESMVVEADVSNKTQVFQMNRIPIASTFCVFQEPHALLSDPNEAEESLTKETITVVMDTNGQVCHVYKNGGNSIDSSVLRTCFERGLERTKEMAELIQQA</sequence>
<dbReference type="GO" id="GO:0000176">
    <property type="term" value="C:nuclear exosome (RNase complex)"/>
    <property type="evidence" value="ECO:0007669"/>
    <property type="project" value="UniProtKB-ARBA"/>
</dbReference>
<evidence type="ECO:0000256" key="4">
    <source>
        <dbReference type="ARBA" id="ARBA00022490"/>
    </source>
</evidence>
<gene>
    <name evidence="12" type="ORF">INT45_006381</name>
</gene>
<dbReference type="GO" id="GO:0071038">
    <property type="term" value="P:TRAMP-dependent tRNA surveillance pathway"/>
    <property type="evidence" value="ECO:0007669"/>
    <property type="project" value="TreeGrafter"/>
</dbReference>
<evidence type="ECO:0000256" key="1">
    <source>
        <dbReference type="ARBA" id="ARBA00004496"/>
    </source>
</evidence>
<dbReference type="Pfam" id="PF03725">
    <property type="entry name" value="RNase_PH_C"/>
    <property type="match status" value="1"/>
</dbReference>
<protein>
    <recommendedName>
        <fullName evidence="9">Ribosomal RNA-processing protein 43</fullName>
    </recommendedName>
</protein>
<dbReference type="GO" id="GO:0035925">
    <property type="term" value="F:mRNA 3'-UTR AU-rich region binding"/>
    <property type="evidence" value="ECO:0007669"/>
    <property type="project" value="TreeGrafter"/>
</dbReference>
<evidence type="ECO:0000256" key="5">
    <source>
        <dbReference type="ARBA" id="ARBA00022552"/>
    </source>
</evidence>
<dbReference type="InterPro" id="IPR027408">
    <property type="entry name" value="PNPase/RNase_PH_dom_sf"/>
</dbReference>
<dbReference type="GO" id="GO:0034473">
    <property type="term" value="P:U1 snRNA 3'-end processing"/>
    <property type="evidence" value="ECO:0007669"/>
    <property type="project" value="TreeGrafter"/>
</dbReference>
<dbReference type="FunFam" id="3.30.230.70:FF:000017">
    <property type="entry name" value="Exosome complex component Rrp42"/>
    <property type="match status" value="1"/>
</dbReference>
<evidence type="ECO:0000313" key="12">
    <source>
        <dbReference type="EMBL" id="KAG2226974.1"/>
    </source>
</evidence>
<dbReference type="InterPro" id="IPR020568">
    <property type="entry name" value="Ribosomal_Su5_D2-typ_SF"/>
</dbReference>
<dbReference type="PANTHER" id="PTHR11097">
    <property type="entry name" value="EXOSOME COMPLEX EXONUCLEASE RIBOSOMAL RNA PROCESSING PROTEIN"/>
    <property type="match status" value="1"/>
</dbReference>
<proteinExistence type="inferred from homology"/>
<dbReference type="Gene3D" id="3.30.230.70">
    <property type="entry name" value="GHMP Kinase, N-terminal domain"/>
    <property type="match status" value="1"/>
</dbReference>
<comment type="similarity">
    <text evidence="3">Belongs to the RNase PH family.</text>
</comment>
<dbReference type="SUPFAM" id="SSF55666">
    <property type="entry name" value="Ribonuclease PH domain 2-like"/>
    <property type="match status" value="1"/>
</dbReference>
<evidence type="ECO:0000256" key="3">
    <source>
        <dbReference type="ARBA" id="ARBA00006678"/>
    </source>
</evidence>
<dbReference type="PANTHER" id="PTHR11097:SF9">
    <property type="entry name" value="EXOSOME COMPLEX COMPONENT RRP43"/>
    <property type="match status" value="1"/>
</dbReference>
<evidence type="ECO:0000256" key="8">
    <source>
        <dbReference type="ARBA" id="ARBA00023242"/>
    </source>
</evidence>
<dbReference type="InterPro" id="IPR050590">
    <property type="entry name" value="Exosome_comp_Rrp42_subfam"/>
</dbReference>
<keyword evidence="5" id="KW-0698">rRNA processing</keyword>
<name>A0A8H7VTY6_9FUNG</name>
<dbReference type="GO" id="GO:0071028">
    <property type="term" value="P:nuclear mRNA surveillance"/>
    <property type="evidence" value="ECO:0007669"/>
    <property type="project" value="TreeGrafter"/>
</dbReference>
<dbReference type="EMBL" id="JAEPRB010000011">
    <property type="protein sequence ID" value="KAG2226974.1"/>
    <property type="molecule type" value="Genomic_DNA"/>
</dbReference>
<dbReference type="AlphaFoldDB" id="A0A8H7VTY6"/>
<dbReference type="Pfam" id="PF01138">
    <property type="entry name" value="RNase_PH"/>
    <property type="match status" value="1"/>
</dbReference>
<dbReference type="GO" id="GO:0071035">
    <property type="term" value="P:nuclear polyadenylation-dependent rRNA catabolic process"/>
    <property type="evidence" value="ECO:0007669"/>
    <property type="project" value="TreeGrafter"/>
</dbReference>
<dbReference type="GO" id="GO:0000467">
    <property type="term" value="P:exonucleolytic trimming to generate mature 3'-end of 5.8S rRNA from tricistronic rRNA transcript (SSU-rRNA, 5.8S rRNA, LSU-rRNA)"/>
    <property type="evidence" value="ECO:0007669"/>
    <property type="project" value="TreeGrafter"/>
</dbReference>
<evidence type="ECO:0000256" key="7">
    <source>
        <dbReference type="ARBA" id="ARBA00022884"/>
    </source>
</evidence>
<evidence type="ECO:0000259" key="11">
    <source>
        <dbReference type="Pfam" id="PF03725"/>
    </source>
</evidence>
<keyword evidence="7" id="KW-0694">RNA-binding</keyword>
<dbReference type="CDD" id="cd11369">
    <property type="entry name" value="RNase_PH_RRP43"/>
    <property type="match status" value="1"/>
</dbReference>
<evidence type="ECO:0000256" key="6">
    <source>
        <dbReference type="ARBA" id="ARBA00022835"/>
    </source>
</evidence>
<dbReference type="GO" id="GO:0016075">
    <property type="term" value="P:rRNA catabolic process"/>
    <property type="evidence" value="ECO:0007669"/>
    <property type="project" value="TreeGrafter"/>
</dbReference>
<feature type="domain" description="Exoribonuclease phosphorolytic" evidence="11">
    <location>
        <begin position="201"/>
        <end position="267"/>
    </location>
</feature>
<keyword evidence="4" id="KW-0963">Cytoplasm</keyword>
<comment type="caution">
    <text evidence="12">The sequence shown here is derived from an EMBL/GenBank/DDBJ whole genome shotgun (WGS) entry which is preliminary data.</text>
</comment>
<evidence type="ECO:0000256" key="2">
    <source>
        <dbReference type="ARBA" id="ARBA00004604"/>
    </source>
</evidence>
<dbReference type="InterPro" id="IPR015847">
    <property type="entry name" value="ExoRNase_PH_dom2"/>
</dbReference>
<comment type="subcellular location">
    <subcellularLocation>
        <location evidence="1">Cytoplasm</location>
    </subcellularLocation>
    <subcellularLocation>
        <location evidence="2">Nucleus</location>
        <location evidence="2">Nucleolus</location>
    </subcellularLocation>
</comment>
<dbReference type="InterPro" id="IPR036345">
    <property type="entry name" value="ExoRNase_PH_dom2_sf"/>
</dbReference>
<keyword evidence="13" id="KW-1185">Reference proteome</keyword>
<evidence type="ECO:0000256" key="9">
    <source>
        <dbReference type="ARBA" id="ARBA00030617"/>
    </source>
</evidence>
<dbReference type="InterPro" id="IPR033196">
    <property type="entry name" value="Rrp43"/>
</dbReference>
<keyword evidence="6" id="KW-0271">Exosome</keyword>
<accession>A0A8H7VTY6</accession>